<dbReference type="AlphaFoldDB" id="A0AAW0YLJ1"/>
<sequence>MFSLKRRNSKIEPLNGAGNSHVDIHKTELFANYRKSYEQIYMYTSTVVLHCIKFSCHSQTKKKKLYRYHLKIYLFPSKKAKLLAEVKKIMLTFYFKSKTDLMMLQFKGSYKLQYLHISGKTAI</sequence>
<keyword evidence="2" id="KW-1185">Reference proteome</keyword>
<evidence type="ECO:0000313" key="1">
    <source>
        <dbReference type="EMBL" id="KAK8752431.1"/>
    </source>
</evidence>
<dbReference type="Proteomes" id="UP001445076">
    <property type="component" value="Unassembled WGS sequence"/>
</dbReference>
<evidence type="ECO:0000313" key="2">
    <source>
        <dbReference type="Proteomes" id="UP001445076"/>
    </source>
</evidence>
<protein>
    <submittedName>
        <fullName evidence="1">Uncharacterized protein</fullName>
    </submittedName>
</protein>
<reference evidence="1 2" key="1">
    <citation type="journal article" date="2024" name="BMC Genomics">
        <title>Genome assembly of redclaw crayfish (Cherax quadricarinatus) provides insights into its immune adaptation and hypoxia tolerance.</title>
        <authorList>
            <person name="Liu Z."/>
            <person name="Zheng J."/>
            <person name="Li H."/>
            <person name="Fang K."/>
            <person name="Wang S."/>
            <person name="He J."/>
            <person name="Zhou D."/>
            <person name="Weng S."/>
            <person name="Chi M."/>
            <person name="Gu Z."/>
            <person name="He J."/>
            <person name="Li F."/>
            <person name="Wang M."/>
        </authorList>
    </citation>
    <scope>NUCLEOTIDE SEQUENCE [LARGE SCALE GENOMIC DNA]</scope>
    <source>
        <strain evidence="1">ZL_2023a</strain>
    </source>
</reference>
<dbReference type="EMBL" id="JARKIK010000004">
    <property type="protein sequence ID" value="KAK8752431.1"/>
    <property type="molecule type" value="Genomic_DNA"/>
</dbReference>
<proteinExistence type="predicted"/>
<gene>
    <name evidence="1" type="ORF">OTU49_005581</name>
</gene>
<organism evidence="1 2">
    <name type="scientific">Cherax quadricarinatus</name>
    <name type="common">Australian red claw crayfish</name>
    <dbReference type="NCBI Taxonomy" id="27406"/>
    <lineage>
        <taxon>Eukaryota</taxon>
        <taxon>Metazoa</taxon>
        <taxon>Ecdysozoa</taxon>
        <taxon>Arthropoda</taxon>
        <taxon>Crustacea</taxon>
        <taxon>Multicrustacea</taxon>
        <taxon>Malacostraca</taxon>
        <taxon>Eumalacostraca</taxon>
        <taxon>Eucarida</taxon>
        <taxon>Decapoda</taxon>
        <taxon>Pleocyemata</taxon>
        <taxon>Astacidea</taxon>
        <taxon>Parastacoidea</taxon>
        <taxon>Parastacidae</taxon>
        <taxon>Cherax</taxon>
    </lineage>
</organism>
<name>A0AAW0YLJ1_CHEQU</name>
<accession>A0AAW0YLJ1</accession>
<comment type="caution">
    <text evidence="1">The sequence shown here is derived from an EMBL/GenBank/DDBJ whole genome shotgun (WGS) entry which is preliminary data.</text>
</comment>